<evidence type="ECO:0008006" key="4">
    <source>
        <dbReference type="Google" id="ProtNLM"/>
    </source>
</evidence>
<keyword evidence="3" id="KW-1185">Reference proteome</keyword>
<keyword evidence="1" id="KW-1133">Transmembrane helix</keyword>
<organism evidence="2 3">
    <name type="scientific">Amycolatopsis halotolerans</name>
    <dbReference type="NCBI Taxonomy" id="330083"/>
    <lineage>
        <taxon>Bacteria</taxon>
        <taxon>Bacillati</taxon>
        <taxon>Actinomycetota</taxon>
        <taxon>Actinomycetes</taxon>
        <taxon>Pseudonocardiales</taxon>
        <taxon>Pseudonocardiaceae</taxon>
        <taxon>Amycolatopsis</taxon>
    </lineage>
</organism>
<sequence>MDTSLTDDTSVRHPLALRVLVVAGALFGFTLLALAVSGAANASEGSPPPARPGVLDQVGDTAHDMLKPVGPVLKPVTDTVHAMTSRVAPAVKPATDGLEPVVARLTRPVLHAAEPLLATVRPVTAPVLHAVSPVTSPVLRATEPLTAPVVRAVGAEHVVPAVTGHPEAVRPAKPAPHGDFGSAPVAAPAGPGGPVVVKQTGSQRRPDVRAGAVSVARHSGSAQIGVAGPLSGSGGGGLPADVAGVSGALSAGSGSQRGGEFAVTDAGSGMPGTDRTWRAPPAGAWSLHWLEYYGNDHPS</sequence>
<accession>A0ABV7QEU5</accession>
<protein>
    <recommendedName>
        <fullName evidence="4">Secreted protein</fullName>
    </recommendedName>
</protein>
<dbReference type="RefSeq" id="WP_377868417.1">
    <property type="nucleotide sequence ID" value="NZ_JBHMAY010000006.1"/>
</dbReference>
<evidence type="ECO:0000313" key="2">
    <source>
        <dbReference type="EMBL" id="MFC3510501.1"/>
    </source>
</evidence>
<comment type="caution">
    <text evidence="2">The sequence shown here is derived from an EMBL/GenBank/DDBJ whole genome shotgun (WGS) entry which is preliminary data.</text>
</comment>
<dbReference type="EMBL" id="JBHRWI010000014">
    <property type="protein sequence ID" value="MFC3510501.1"/>
    <property type="molecule type" value="Genomic_DNA"/>
</dbReference>
<evidence type="ECO:0000313" key="3">
    <source>
        <dbReference type="Proteomes" id="UP001595764"/>
    </source>
</evidence>
<gene>
    <name evidence="2" type="ORF">ACFORO_10040</name>
</gene>
<keyword evidence="1" id="KW-0812">Transmembrane</keyword>
<name>A0ABV7QEU5_9PSEU</name>
<dbReference type="Proteomes" id="UP001595764">
    <property type="component" value="Unassembled WGS sequence"/>
</dbReference>
<feature type="transmembrane region" description="Helical" evidence="1">
    <location>
        <begin position="15"/>
        <end position="36"/>
    </location>
</feature>
<evidence type="ECO:0000256" key="1">
    <source>
        <dbReference type="SAM" id="Phobius"/>
    </source>
</evidence>
<keyword evidence="1" id="KW-0472">Membrane</keyword>
<proteinExistence type="predicted"/>
<reference evidence="3" key="1">
    <citation type="journal article" date="2019" name="Int. J. Syst. Evol. Microbiol.">
        <title>The Global Catalogue of Microorganisms (GCM) 10K type strain sequencing project: providing services to taxonomists for standard genome sequencing and annotation.</title>
        <authorList>
            <consortium name="The Broad Institute Genomics Platform"/>
            <consortium name="The Broad Institute Genome Sequencing Center for Infectious Disease"/>
            <person name="Wu L."/>
            <person name="Ma J."/>
        </authorList>
    </citation>
    <scope>NUCLEOTIDE SEQUENCE [LARGE SCALE GENOMIC DNA]</scope>
    <source>
        <strain evidence="3">CGMCC 4.7682</strain>
    </source>
</reference>